<dbReference type="STRING" id="398578.Daci_2900"/>
<dbReference type="Gene3D" id="2.40.50.100">
    <property type="match status" value="1"/>
</dbReference>
<dbReference type="EMBL" id="CP000884">
    <property type="protein sequence ID" value="ABX35538.1"/>
    <property type="molecule type" value="Genomic_DNA"/>
</dbReference>
<name>A9BZD8_DELAS</name>
<evidence type="ECO:0000259" key="1">
    <source>
        <dbReference type="Pfam" id="PF00364"/>
    </source>
</evidence>
<dbReference type="GeneID" id="96768587"/>
<dbReference type="InterPro" id="IPR000089">
    <property type="entry name" value="Biotin_lipoyl"/>
</dbReference>
<reference evidence="2 3" key="1">
    <citation type="journal article" date="2004" name="Appl. Environ. Microbiol.">
        <title>Mineralization of individual congeners of linear alkylbenzenesulfonate by defined pairs of heterotrophic bacteria.</title>
        <authorList>
            <person name="Schleheck D."/>
            <person name="Knepper T.P."/>
            <person name="Fischer K."/>
            <person name="Cook A.M."/>
        </authorList>
    </citation>
    <scope>NUCLEOTIDE SEQUENCE [LARGE SCALE GENOMIC DNA]</scope>
    <source>
        <strain evidence="3">DSM 14801 / SPH-1</strain>
    </source>
</reference>
<gene>
    <name evidence="2" type="ordered locus">Daci_2900</name>
</gene>
<dbReference type="InterPro" id="IPR011053">
    <property type="entry name" value="Single_hybrid_motif"/>
</dbReference>
<dbReference type="AlphaFoldDB" id="A9BZD8"/>
<reference evidence="3" key="2">
    <citation type="submission" date="2007-11" db="EMBL/GenBank/DDBJ databases">
        <title>Complete sequence of Delftia acidovorans DSM 14801 / SPH-1.</title>
        <authorList>
            <person name="Copeland A."/>
            <person name="Lucas S."/>
            <person name="Lapidus A."/>
            <person name="Barry K."/>
            <person name="Glavina del Rio T."/>
            <person name="Dalin E."/>
            <person name="Tice H."/>
            <person name="Pitluck S."/>
            <person name="Lowry S."/>
            <person name="Clum A."/>
            <person name="Schmutz J."/>
            <person name="Larimer F."/>
            <person name="Land M."/>
            <person name="Hauser L."/>
            <person name="Kyrpides N."/>
            <person name="Kim E."/>
            <person name="Schleheck D."/>
            <person name="Richardson P."/>
        </authorList>
    </citation>
    <scope>NUCLEOTIDE SEQUENCE [LARGE SCALE GENOMIC DNA]</scope>
    <source>
        <strain evidence="3">DSM 14801 / SPH-1</strain>
    </source>
</reference>
<dbReference type="eggNOG" id="COG0511">
    <property type="taxonomic scope" value="Bacteria"/>
</dbReference>
<proteinExistence type="predicted"/>
<dbReference type="RefSeq" id="WP_012204748.1">
    <property type="nucleotide sequence ID" value="NC_010002.1"/>
</dbReference>
<protein>
    <recommendedName>
        <fullName evidence="1">Lipoyl-binding domain-containing protein</fullName>
    </recommendedName>
</protein>
<accession>A9BZD8</accession>
<organism evidence="2 3">
    <name type="scientific">Delftia acidovorans (strain DSM 14801 / SPH-1)</name>
    <dbReference type="NCBI Taxonomy" id="398578"/>
    <lineage>
        <taxon>Bacteria</taxon>
        <taxon>Pseudomonadati</taxon>
        <taxon>Pseudomonadota</taxon>
        <taxon>Betaproteobacteria</taxon>
        <taxon>Burkholderiales</taxon>
        <taxon>Comamonadaceae</taxon>
        <taxon>Delftia</taxon>
    </lineage>
</organism>
<dbReference type="SUPFAM" id="SSF51230">
    <property type="entry name" value="Single hybrid motif"/>
    <property type="match status" value="1"/>
</dbReference>
<keyword evidence="3" id="KW-1185">Reference proteome</keyword>
<evidence type="ECO:0000313" key="3">
    <source>
        <dbReference type="Proteomes" id="UP000000784"/>
    </source>
</evidence>
<feature type="domain" description="Lipoyl-binding" evidence="1">
    <location>
        <begin position="1"/>
        <end position="35"/>
    </location>
</feature>
<dbReference type="HOGENOM" id="CLU_3232582_0_0_4"/>
<dbReference type="Proteomes" id="UP000000784">
    <property type="component" value="Chromosome"/>
</dbReference>
<sequence length="43" mass="4301">MKMEFQVVASQAGRIAAVHCKAGKAVAAGDALMVLEASQPAGS</sequence>
<evidence type="ECO:0000313" key="2">
    <source>
        <dbReference type="EMBL" id="ABX35538.1"/>
    </source>
</evidence>
<dbReference type="Pfam" id="PF00364">
    <property type="entry name" value="Biotin_lipoyl"/>
    <property type="match status" value="1"/>
</dbReference>
<dbReference type="KEGG" id="dac:Daci_2900"/>